<evidence type="ECO:0000313" key="2">
    <source>
        <dbReference type="EMBL" id="GEN03605.1"/>
    </source>
</evidence>
<dbReference type="RefSeq" id="WP_158319871.1">
    <property type="nucleotide sequence ID" value="NZ_BAMW01000002.1"/>
</dbReference>
<accession>A0A6N3T595</accession>
<name>A0A6N3T595_9PROT</name>
<keyword evidence="3" id="KW-1185">Reference proteome</keyword>
<dbReference type="AlphaFoldDB" id="A0A6N3T595"/>
<comment type="caution">
    <text evidence="2">The sequence shown here is derived from an EMBL/GenBank/DDBJ whole genome shotgun (WGS) entry which is preliminary data.</text>
</comment>
<dbReference type="Proteomes" id="UP000321104">
    <property type="component" value="Unassembled WGS sequence"/>
</dbReference>
<gene>
    <name evidence="1" type="ORF">Abin_002_107</name>
    <name evidence="2" type="ORF">AIN02nite_16300</name>
</gene>
<organism evidence="2 4">
    <name type="scientific">Acetobacter indonesiensis</name>
    <dbReference type="NCBI Taxonomy" id="104101"/>
    <lineage>
        <taxon>Bacteria</taxon>
        <taxon>Pseudomonadati</taxon>
        <taxon>Pseudomonadota</taxon>
        <taxon>Alphaproteobacteria</taxon>
        <taxon>Acetobacterales</taxon>
        <taxon>Acetobacteraceae</taxon>
        <taxon>Acetobacter</taxon>
    </lineage>
</organism>
<reference evidence="1 3" key="1">
    <citation type="submission" date="2012-11" db="EMBL/GenBank/DDBJ databases">
        <title>Whole genome sequence of Acetobacter indonesiensis 5H-1.</title>
        <authorList>
            <person name="Azuma Y."/>
            <person name="Higashiura N."/>
            <person name="Hirakawa H."/>
            <person name="Matsushita K."/>
        </authorList>
    </citation>
    <scope>NUCLEOTIDE SEQUENCE [LARGE SCALE GENOMIC DNA]</scope>
    <source>
        <strain evidence="1 3">5H-1</strain>
    </source>
</reference>
<dbReference type="Proteomes" id="UP000032673">
    <property type="component" value="Unassembled WGS sequence"/>
</dbReference>
<dbReference type="EMBL" id="BJXQ01000008">
    <property type="protein sequence ID" value="GEN03605.1"/>
    <property type="molecule type" value="Genomic_DNA"/>
</dbReference>
<evidence type="ECO:0000313" key="4">
    <source>
        <dbReference type="Proteomes" id="UP000321104"/>
    </source>
</evidence>
<proteinExistence type="predicted"/>
<reference evidence="2 4" key="2">
    <citation type="submission" date="2019-07" db="EMBL/GenBank/DDBJ databases">
        <title>Whole genome shotgun sequence of Acetobacter indonesiensis NBRC 16471.</title>
        <authorList>
            <person name="Hosoyama A."/>
            <person name="Uohara A."/>
            <person name="Ohji S."/>
            <person name="Ichikawa N."/>
        </authorList>
    </citation>
    <scope>NUCLEOTIDE SEQUENCE [LARGE SCALE GENOMIC DNA]</scope>
    <source>
        <strain evidence="2 4">NBRC 16471</strain>
    </source>
</reference>
<dbReference type="EMBL" id="BAMW01000002">
    <property type="protein sequence ID" value="GAN61851.1"/>
    <property type="molecule type" value="Genomic_DNA"/>
</dbReference>
<evidence type="ECO:0000313" key="3">
    <source>
        <dbReference type="Proteomes" id="UP000032673"/>
    </source>
</evidence>
<sequence>MAYIQPLWANPNNVSDPTAGIALNKSGGAWSGDVAGQMSGKGWLTPSLFFLPLFIRII</sequence>
<protein>
    <submittedName>
        <fullName evidence="2">Uncharacterized protein</fullName>
    </submittedName>
</protein>
<evidence type="ECO:0000313" key="1">
    <source>
        <dbReference type="EMBL" id="GAN61851.1"/>
    </source>
</evidence>